<organism evidence="1 2">
    <name type="scientific">Brevundimonas subvibrioides</name>
    <dbReference type="NCBI Taxonomy" id="74313"/>
    <lineage>
        <taxon>Bacteria</taxon>
        <taxon>Pseudomonadati</taxon>
        <taxon>Pseudomonadota</taxon>
        <taxon>Alphaproteobacteria</taxon>
        <taxon>Caulobacterales</taxon>
        <taxon>Caulobacteraceae</taxon>
        <taxon>Brevundimonas</taxon>
    </lineage>
</organism>
<accession>A0A258FTE2</accession>
<dbReference type="EMBL" id="NCEB01000005">
    <property type="protein sequence ID" value="OYX35234.1"/>
    <property type="molecule type" value="Genomic_DNA"/>
</dbReference>
<dbReference type="PIRSF" id="PIRSF039032">
    <property type="entry name" value="HigB-2"/>
    <property type="match status" value="1"/>
</dbReference>
<reference evidence="1 2" key="1">
    <citation type="submission" date="2017-03" db="EMBL/GenBank/DDBJ databases">
        <title>Lifting the veil on microbial sulfur biogeochemistry in mining wastewaters.</title>
        <authorList>
            <person name="Kantor R.S."/>
            <person name="Colenbrander Nelson T."/>
            <person name="Marshall S."/>
            <person name="Bennett D."/>
            <person name="Apte S."/>
            <person name="Camacho D."/>
            <person name="Thomas B.C."/>
            <person name="Warren L.A."/>
            <person name="Banfield J.F."/>
        </authorList>
    </citation>
    <scope>NUCLEOTIDE SEQUENCE [LARGE SCALE GENOMIC DNA]</scope>
    <source>
        <strain evidence="1">32-69-9</strain>
    </source>
</reference>
<sequence>METVIETRAFDRAARDAGMTDAERTSAILTIAADPEAGDLIVGTGGCRKVRIAGRGHGKSGGYRVITFYTCPEGVYLLTVFGKGEKASLTGAEKNALARLTTALKR</sequence>
<gene>
    <name evidence="1" type="ORF">B7Z01_03475</name>
</gene>
<evidence type="ECO:0000313" key="2">
    <source>
        <dbReference type="Proteomes" id="UP000215595"/>
    </source>
</evidence>
<protein>
    <submittedName>
        <fullName evidence="1">Addiction module toxin RelE</fullName>
    </submittedName>
</protein>
<proteinExistence type="predicted"/>
<name>A0A258FTE2_9CAUL</name>
<dbReference type="Pfam" id="PF06296">
    <property type="entry name" value="RelE"/>
    <property type="match status" value="1"/>
</dbReference>
<dbReference type="AlphaFoldDB" id="A0A258FTE2"/>
<dbReference type="InterPro" id="IPR009387">
    <property type="entry name" value="HigB-2"/>
</dbReference>
<dbReference type="Proteomes" id="UP000215595">
    <property type="component" value="Unassembled WGS sequence"/>
</dbReference>
<evidence type="ECO:0000313" key="1">
    <source>
        <dbReference type="EMBL" id="OYX35234.1"/>
    </source>
</evidence>
<comment type="caution">
    <text evidence="1">The sequence shown here is derived from an EMBL/GenBank/DDBJ whole genome shotgun (WGS) entry which is preliminary data.</text>
</comment>